<dbReference type="CDD" id="cd02440">
    <property type="entry name" value="AdoMet_MTases"/>
    <property type="match status" value="1"/>
</dbReference>
<evidence type="ECO:0000256" key="1">
    <source>
        <dbReference type="PROSITE-ProRule" id="PRU00339"/>
    </source>
</evidence>
<evidence type="ECO:0000259" key="2">
    <source>
        <dbReference type="Pfam" id="PF08242"/>
    </source>
</evidence>
<dbReference type="SUPFAM" id="SSF53335">
    <property type="entry name" value="S-adenosyl-L-methionine-dependent methyltransferases"/>
    <property type="match status" value="1"/>
</dbReference>
<dbReference type="RefSeq" id="WP_015405344.1">
    <property type="nucleotide sequence ID" value="NC_020304.1"/>
</dbReference>
<reference evidence="4" key="1">
    <citation type="journal article" date="2013" name="Stand. Genomic Sci.">
        <title>Complete genome sequence of Desulfocapsa sulfexigens, a marine deltaproteobacterium specialized in disproportionating inorganic sulfur compounds.</title>
        <authorList>
            <person name="Finster K.W."/>
            <person name="Kjeldsen K.U."/>
            <person name="Kube M."/>
            <person name="Reinhardt R."/>
            <person name="Mussmann M."/>
            <person name="Amann R."/>
            <person name="Schreiber L."/>
        </authorList>
    </citation>
    <scope>NUCLEOTIDE SEQUENCE [LARGE SCALE GENOMIC DNA]</scope>
    <source>
        <strain evidence="4">DSM 10523 / SB164P1</strain>
    </source>
</reference>
<gene>
    <name evidence="3" type="ordered locus">UWK_03131</name>
</gene>
<dbReference type="Pfam" id="PF08242">
    <property type="entry name" value="Methyltransf_12"/>
    <property type="match status" value="1"/>
</dbReference>
<dbReference type="eggNOG" id="COG0457">
    <property type="taxonomic scope" value="Bacteria"/>
</dbReference>
<keyword evidence="3" id="KW-0489">Methyltransferase</keyword>
<dbReference type="InterPro" id="IPR052943">
    <property type="entry name" value="TMTC_O-mannosyl-trnsfr"/>
</dbReference>
<feature type="domain" description="Methyltransferase type 12" evidence="2">
    <location>
        <begin position="274"/>
        <end position="363"/>
    </location>
</feature>
<dbReference type="InterPro" id="IPR029063">
    <property type="entry name" value="SAM-dependent_MTases_sf"/>
</dbReference>
<dbReference type="EMBL" id="CP003985">
    <property type="protein sequence ID" value="AGF79660.1"/>
    <property type="molecule type" value="Genomic_DNA"/>
</dbReference>
<evidence type="ECO:0000313" key="3">
    <source>
        <dbReference type="EMBL" id="AGF79660.1"/>
    </source>
</evidence>
<accession>M1PJB3</accession>
<dbReference type="SUPFAM" id="SSF48452">
    <property type="entry name" value="TPR-like"/>
    <property type="match status" value="1"/>
</dbReference>
<protein>
    <submittedName>
        <fullName evidence="3">Putative methyltransferase (Contains TPR repeat)</fullName>
    </submittedName>
</protein>
<dbReference type="PROSITE" id="PS50005">
    <property type="entry name" value="TPR"/>
    <property type="match status" value="1"/>
</dbReference>
<dbReference type="HOGENOM" id="CLU_034833_1_0_7"/>
<organism evidence="3 4">
    <name type="scientific">Desulfocapsa sulfexigens (strain DSM 10523 / SB164P1)</name>
    <dbReference type="NCBI Taxonomy" id="1167006"/>
    <lineage>
        <taxon>Bacteria</taxon>
        <taxon>Pseudomonadati</taxon>
        <taxon>Thermodesulfobacteriota</taxon>
        <taxon>Desulfobulbia</taxon>
        <taxon>Desulfobulbales</taxon>
        <taxon>Desulfocapsaceae</taxon>
        <taxon>Desulfocapsa</taxon>
    </lineage>
</organism>
<dbReference type="Gene3D" id="1.25.40.10">
    <property type="entry name" value="Tetratricopeptide repeat domain"/>
    <property type="match status" value="2"/>
</dbReference>
<dbReference type="Pfam" id="PF13432">
    <property type="entry name" value="TPR_16"/>
    <property type="match status" value="1"/>
</dbReference>
<proteinExistence type="predicted"/>
<dbReference type="Gene3D" id="3.40.50.150">
    <property type="entry name" value="Vaccinia Virus protein VP39"/>
    <property type="match status" value="1"/>
</dbReference>
<keyword evidence="3" id="KW-0808">Transferase</keyword>
<keyword evidence="4" id="KW-1185">Reference proteome</keyword>
<dbReference type="Pfam" id="PF13424">
    <property type="entry name" value="TPR_12"/>
    <property type="match status" value="1"/>
</dbReference>
<evidence type="ECO:0000313" key="4">
    <source>
        <dbReference type="Proteomes" id="UP000011721"/>
    </source>
</evidence>
<dbReference type="SMART" id="SM00028">
    <property type="entry name" value="TPR"/>
    <property type="match status" value="5"/>
</dbReference>
<dbReference type="OrthoDB" id="5419754at2"/>
<dbReference type="AlphaFoldDB" id="M1PJB3"/>
<dbReference type="InterPro" id="IPR011990">
    <property type="entry name" value="TPR-like_helical_dom_sf"/>
</dbReference>
<dbReference type="PANTHER" id="PTHR44809:SF1">
    <property type="entry name" value="PROTEIN O-MANNOSYL-TRANSFERASE TMTC1"/>
    <property type="match status" value="1"/>
</dbReference>
<dbReference type="eggNOG" id="COG4976">
    <property type="taxonomic scope" value="Bacteria"/>
</dbReference>
<sequence length="435" mass="49749">MIHPVYQFRQFDLAISLIFQTLPMCEISRTENPSHRDIENLFAQACQLHQDGKLEKALKLYRQLLKKLPGLSLLHFNCGLVLFELGLFQDAENHYRKAAGLQEDDPDIHYNRGLNFRRLYKFSEAAQSFGYAIKAGDTTVDTFYNLALCHQDMEDYAVAERLYMRILKETPDHLSSLNNYAYLCHKSGNIKKAEQLYRQLLLYNPQHQGAKHMLDSLSGETPDTAPLEYVEAVFDNYATEFEQSLIDNLEYRTPTTLHTLYNNLFPDSSRILALDLGCGTGLAGQEFNDCCREIIGVDISEKMLHVAAEKKIYKKLIKDDILHFLQNSSDVFDLIVAVDVFTYMGCLEQVFASCSDSSSDKGLFLFSVEVSHSETFELKTTGRFGHSHDYINMVSQKTGWTILKSVHSRLRKDGGEWIEGFIFILEKHADPPGKF</sequence>
<name>M1PJB3_DESSD</name>
<dbReference type="GO" id="GO:0008168">
    <property type="term" value="F:methyltransferase activity"/>
    <property type="evidence" value="ECO:0007669"/>
    <property type="project" value="UniProtKB-KW"/>
</dbReference>
<dbReference type="Proteomes" id="UP000011721">
    <property type="component" value="Chromosome"/>
</dbReference>
<dbReference type="InterPro" id="IPR013217">
    <property type="entry name" value="Methyltransf_12"/>
</dbReference>
<keyword evidence="1" id="KW-0802">TPR repeat</keyword>
<dbReference type="GO" id="GO:0032259">
    <property type="term" value="P:methylation"/>
    <property type="evidence" value="ECO:0007669"/>
    <property type="project" value="UniProtKB-KW"/>
</dbReference>
<feature type="repeat" description="TPR" evidence="1">
    <location>
        <begin position="140"/>
        <end position="173"/>
    </location>
</feature>
<dbReference type="KEGG" id="dsf:UWK_03131"/>
<dbReference type="PANTHER" id="PTHR44809">
    <property type="match status" value="1"/>
</dbReference>
<dbReference type="InterPro" id="IPR019734">
    <property type="entry name" value="TPR_rpt"/>
</dbReference>
<dbReference type="STRING" id="1167006.UWK_03131"/>